<evidence type="ECO:0000256" key="3">
    <source>
        <dbReference type="ARBA" id="ARBA00022777"/>
    </source>
</evidence>
<dbReference type="SUPFAM" id="SSF56112">
    <property type="entry name" value="Protein kinase-like (PK-like)"/>
    <property type="match status" value="1"/>
</dbReference>
<dbReference type="GO" id="GO:0004672">
    <property type="term" value="F:protein kinase activity"/>
    <property type="evidence" value="ECO:0007669"/>
    <property type="project" value="InterPro"/>
</dbReference>
<name>A0AAU9WVC1_9CNID</name>
<dbReference type="Gene3D" id="1.20.1020.10">
    <property type="entry name" value="TAZ domain"/>
    <property type="match status" value="1"/>
</dbReference>
<protein>
    <recommendedName>
        <fullName evidence="7">Protein kinase domain-containing protein</fullName>
    </recommendedName>
</protein>
<feature type="compositionally biased region" description="Gly residues" evidence="5">
    <location>
        <begin position="307"/>
        <end position="316"/>
    </location>
</feature>
<evidence type="ECO:0000256" key="2">
    <source>
        <dbReference type="ARBA" id="ARBA00022741"/>
    </source>
</evidence>
<feature type="region of interest" description="Disordered" evidence="5">
    <location>
        <begin position="237"/>
        <end position="397"/>
    </location>
</feature>
<dbReference type="Gene3D" id="3.30.200.20">
    <property type="entry name" value="Phosphorylase Kinase, domain 1"/>
    <property type="match status" value="1"/>
</dbReference>
<dbReference type="SUPFAM" id="SSF57933">
    <property type="entry name" value="TAZ domain"/>
    <property type="match status" value="1"/>
</dbReference>
<dbReference type="PROSITE" id="PS00108">
    <property type="entry name" value="PROTEIN_KINASE_ST"/>
    <property type="match status" value="1"/>
</dbReference>
<feature type="compositionally biased region" description="Basic and acidic residues" evidence="5">
    <location>
        <begin position="100"/>
        <end position="117"/>
    </location>
</feature>
<dbReference type="InterPro" id="IPR008271">
    <property type="entry name" value="Ser/Thr_kinase_AS"/>
</dbReference>
<dbReference type="Gene3D" id="1.10.510.10">
    <property type="entry name" value="Transferase(Phosphotransferase) domain 1"/>
    <property type="match status" value="1"/>
</dbReference>
<accession>A0AAU9WVC1</accession>
<dbReference type="PANTHER" id="PTHR48016">
    <property type="entry name" value="MAP KINASE KINASE KINASE SSK2-RELATED-RELATED"/>
    <property type="match status" value="1"/>
</dbReference>
<evidence type="ECO:0000259" key="7">
    <source>
        <dbReference type="PROSITE" id="PS50011"/>
    </source>
</evidence>
<dbReference type="InterPro" id="IPR050538">
    <property type="entry name" value="MAP_kinase_kinase_kinase"/>
</dbReference>
<feature type="compositionally biased region" description="Acidic residues" evidence="5">
    <location>
        <begin position="334"/>
        <end position="344"/>
    </location>
</feature>
<dbReference type="InterPro" id="IPR011009">
    <property type="entry name" value="Kinase-like_dom_sf"/>
</dbReference>
<keyword evidence="6" id="KW-0472">Membrane</keyword>
<keyword evidence="1" id="KW-0808">Transferase</keyword>
<keyword evidence="6" id="KW-0812">Transmembrane</keyword>
<keyword evidence="4" id="KW-0067">ATP-binding</keyword>
<reference evidence="8 9" key="1">
    <citation type="submission" date="2022-05" db="EMBL/GenBank/DDBJ databases">
        <authorList>
            <consortium name="Genoscope - CEA"/>
            <person name="William W."/>
        </authorList>
    </citation>
    <scope>NUCLEOTIDE SEQUENCE [LARGE SCALE GENOMIC DNA]</scope>
</reference>
<feature type="compositionally biased region" description="Polar residues" evidence="5">
    <location>
        <begin position="367"/>
        <end position="394"/>
    </location>
</feature>
<proteinExistence type="predicted"/>
<feature type="compositionally biased region" description="Basic and acidic residues" evidence="5">
    <location>
        <begin position="345"/>
        <end position="366"/>
    </location>
</feature>
<feature type="compositionally biased region" description="Polar residues" evidence="5">
    <location>
        <begin position="276"/>
        <end position="287"/>
    </location>
</feature>
<gene>
    <name evidence="8" type="ORF">PMEA_00012779</name>
</gene>
<evidence type="ECO:0000256" key="5">
    <source>
        <dbReference type="SAM" id="MobiDB-lite"/>
    </source>
</evidence>
<organism evidence="8 9">
    <name type="scientific">Pocillopora meandrina</name>
    <dbReference type="NCBI Taxonomy" id="46732"/>
    <lineage>
        <taxon>Eukaryota</taxon>
        <taxon>Metazoa</taxon>
        <taxon>Cnidaria</taxon>
        <taxon>Anthozoa</taxon>
        <taxon>Hexacorallia</taxon>
        <taxon>Scleractinia</taxon>
        <taxon>Astrocoeniina</taxon>
        <taxon>Pocilloporidae</taxon>
        <taxon>Pocillopora</taxon>
    </lineage>
</organism>
<dbReference type="AlphaFoldDB" id="A0AAU9WVC1"/>
<dbReference type="InterPro" id="IPR035898">
    <property type="entry name" value="TAZ_dom_sf"/>
</dbReference>
<dbReference type="Proteomes" id="UP001159428">
    <property type="component" value="Unassembled WGS sequence"/>
</dbReference>
<keyword evidence="9" id="KW-1185">Reference proteome</keyword>
<feature type="region of interest" description="Disordered" evidence="5">
    <location>
        <begin position="981"/>
        <end position="1002"/>
    </location>
</feature>
<feature type="region of interest" description="Disordered" evidence="5">
    <location>
        <begin position="71"/>
        <end position="124"/>
    </location>
</feature>
<evidence type="ECO:0000313" key="8">
    <source>
        <dbReference type="EMBL" id="CAH3126889.1"/>
    </source>
</evidence>
<dbReference type="PROSITE" id="PS50011">
    <property type="entry name" value="PROTEIN_KINASE_DOM"/>
    <property type="match status" value="1"/>
</dbReference>
<dbReference type="SMART" id="SM00220">
    <property type="entry name" value="S_TKc"/>
    <property type="match status" value="1"/>
</dbReference>
<dbReference type="PANTHER" id="PTHR48016:SF56">
    <property type="entry name" value="MAPKK KINASE"/>
    <property type="match status" value="1"/>
</dbReference>
<evidence type="ECO:0000256" key="1">
    <source>
        <dbReference type="ARBA" id="ARBA00022679"/>
    </source>
</evidence>
<keyword evidence="2" id="KW-0547">Nucleotide-binding</keyword>
<feature type="domain" description="Protein kinase" evidence="7">
    <location>
        <begin position="668"/>
        <end position="916"/>
    </location>
</feature>
<dbReference type="EMBL" id="CALNXJ010000022">
    <property type="protein sequence ID" value="CAH3126889.1"/>
    <property type="molecule type" value="Genomic_DNA"/>
</dbReference>
<evidence type="ECO:0000256" key="4">
    <source>
        <dbReference type="ARBA" id="ARBA00022840"/>
    </source>
</evidence>
<keyword evidence="6" id="KW-1133">Transmembrane helix</keyword>
<dbReference type="GO" id="GO:0005524">
    <property type="term" value="F:ATP binding"/>
    <property type="evidence" value="ECO:0007669"/>
    <property type="project" value="UniProtKB-KW"/>
</dbReference>
<evidence type="ECO:0000256" key="6">
    <source>
        <dbReference type="SAM" id="Phobius"/>
    </source>
</evidence>
<comment type="caution">
    <text evidence="8">The sequence shown here is derived from an EMBL/GenBank/DDBJ whole genome shotgun (WGS) entry which is preliminary data.</text>
</comment>
<dbReference type="InterPro" id="IPR000719">
    <property type="entry name" value="Prot_kinase_dom"/>
</dbReference>
<sequence length="1207" mass="133593">MDALRVRRMNSTAAKNVVRFILETLLCIYQNPQVFGHHSLCVLVYAAIHGLIYLLQRGSILQRNVEESTASSSSDSLVGCPKNSSTSKVCESDGEALKSSIEKDDSTWENDLGKPAERSSPVLNPDHFDARNRLSMLRMKDIISILGDCRAKSVDIAASGKNDLDGFFKGLDVSSFRGAGERRISTKRGIRVDLADKDINLHVSLTGKATKIPEEHDWVGIEEETLTVTVKTTLCDHGTLTREPSDTGSTQKGSGDPNKTCQTLPDGGGPSPQVAKIQNGSISYSRCSSGSGGDDGDGDDNRKQTGRIGGCQGSGGNDVDNEDESKQASKQQGPEDDVANDDDDCRGNEENHSESQRSDESQRDGARSSSSYSTVPDGSGKSPSQKNGNSSCSDNAKKAAQQDESEEICRSESDKDLQKAFTCRRNLNSEREWQKCTDTFCQLIQYLLDHSQNCRMRVLGGCEDCISYKDMLFNHVSKCILPLGRCVVARCDYIREYMRTNCLPENRKWTWALDQLFFSPTPPSTPTNEDSEEFLGGYKEVLAKLEAANTQEDTVHDPVKDILIADRSLTSNCEPLRSANGWNQYHVDRPPDVQVTRGPVIQESIQAECEDCSPSAPLSVADVSVTNTCTSQTVGSDLVQELGEVIWPLNQEKLGVGENGSYIEKTHWQVIHSIGGGSCGRCYLCRDLLNQSLFAIKKIPIGKFESNEIEIWGGLSGRHPNILELYGAMKYRQSGTVIIFMEYMSGGSVEEYAGQMEHNEIWAIHVFGKVLFAVDFMHLQGILHRDIKGGNVLVDETGQHVKLADFGTSVRCESFLQDNIPRGTEPFMSPEMCRSEYHSFSTDIWSIMCLLYQLLAGHPPWVDSCHGSLIYRIGTAKEPPSSPPCSPEVEDLFSQGFILKPADRKTARELLRHPAIMAVSAPDTSGFLFPTWGDTEQYSDGASSISSFSSNVLKSIVSEMSADQLLCDDCASDLEGDDANFSDCYDDGTDDDDDDNDDDDLSEADDFQVDGLIFPPNGAWLGADLSVEQQFRSLQSDLVLSLSADELERHVLSNLVTDVSENDVNQLRDDNFDVSQVLGLNHLEIQSIDDLPPSSMPNDWSYSITDLAKIHITDNSGKWLFLIRERPTTAYGRLAEDLHGIIAPRLNLNFFSLTREDGAPLNVRAEIGREEQTLRVVRAQDDDHWQEYRWRVDDRGRVEEFFDLGNN</sequence>
<keyword evidence="3" id="KW-0418">Kinase</keyword>
<evidence type="ECO:0000313" key="9">
    <source>
        <dbReference type="Proteomes" id="UP001159428"/>
    </source>
</evidence>
<feature type="compositionally biased region" description="Polar residues" evidence="5">
    <location>
        <begin position="246"/>
        <end position="263"/>
    </location>
</feature>
<dbReference type="Pfam" id="PF00069">
    <property type="entry name" value="Pkinase"/>
    <property type="match status" value="1"/>
</dbReference>
<feature type="transmembrane region" description="Helical" evidence="6">
    <location>
        <begin position="34"/>
        <end position="55"/>
    </location>
</feature>